<dbReference type="Proteomes" id="UP000004374">
    <property type="component" value="Unassembled WGS sequence"/>
</dbReference>
<keyword evidence="4" id="KW-1185">Reference proteome</keyword>
<dbReference type="GO" id="GO:0005737">
    <property type="term" value="C:cytoplasm"/>
    <property type="evidence" value="ECO:0007669"/>
    <property type="project" value="TreeGrafter"/>
</dbReference>
<dbReference type="STRING" id="562729.RNAN_2210"/>
<evidence type="ECO:0000256" key="1">
    <source>
        <dbReference type="ARBA" id="ARBA00023002"/>
    </source>
</evidence>
<dbReference type="Pfam" id="PF01266">
    <property type="entry name" value="DAO"/>
    <property type="match status" value="1"/>
</dbReference>
<dbReference type="PANTHER" id="PTHR13847">
    <property type="entry name" value="SARCOSINE DEHYDROGENASE-RELATED"/>
    <property type="match status" value="1"/>
</dbReference>
<comment type="caution">
    <text evidence="3">The sequence shown here is derived from an EMBL/GenBank/DDBJ whole genome shotgun (WGS) entry which is preliminary data.</text>
</comment>
<dbReference type="SUPFAM" id="SSF51905">
    <property type="entry name" value="FAD/NAD(P)-binding domain"/>
    <property type="match status" value="1"/>
</dbReference>
<sequence>MYDPLVDSDIGVAMPYPASYWATTEVVNRHATPYNKLSTDIDTDVVVIGGGYTGLSCAYQLASHFSREVTLLEANQIGWGCSGRNAGFVLRGTGRLGLAQLSEKFGLDIAKGFHQEYSAALALVGQMIDSGNIDCQRQQTGYLKVAHKAALVESLRQQATYLQQQFGYQAEFLPAQALTERYMQNSQAYGALRFDDCYGVNPLALALGYARMATETGAKLYSATPVLSWQRSRSGGFVLQTPEATVRCKQLVLATNGYTPNRFYPALNKACLPVLSSIIVTSPLTEQQLAHSGLWHNQLVMDTRALKYYYRKLPDNRILFGGRSAVYGKDAEQPVYPRRLLQALTNCFPMLEGVCTDYHWSGWVAVSIDDLPRVCQAEPDLFYAAGYCGSGLSFSTQAGKRLAQLCMGQALPALPLYQGPLKPFPLPALRRVGQQAYYQWGRFSDRFL</sequence>
<gene>
    <name evidence="3" type="ORF">RNAN_2210</name>
</gene>
<name>I1DYU0_9GAMM</name>
<dbReference type="OrthoDB" id="311718at2"/>
<dbReference type="PANTHER" id="PTHR13847:SF281">
    <property type="entry name" value="FAD DEPENDENT OXIDOREDUCTASE DOMAIN-CONTAINING PROTEIN"/>
    <property type="match status" value="1"/>
</dbReference>
<evidence type="ECO:0000259" key="2">
    <source>
        <dbReference type="Pfam" id="PF01266"/>
    </source>
</evidence>
<dbReference type="RefSeq" id="WP_008221625.1">
    <property type="nucleotide sequence ID" value="NZ_BAFK01000011.1"/>
</dbReference>
<protein>
    <submittedName>
        <fullName evidence="3">Gamma-glutamylputrescine oxidase</fullName>
        <ecNumber evidence="3">1.4.3.-</ecNumber>
    </submittedName>
</protein>
<proteinExistence type="predicted"/>
<dbReference type="InterPro" id="IPR036188">
    <property type="entry name" value="FAD/NAD-bd_sf"/>
</dbReference>
<reference evidence="3 4" key="1">
    <citation type="journal article" date="2012" name="J. Bacteriol.">
        <title>Genome Sequence of the Protease-Producing Bacterium Rheinheimera nanhaiensis E407-8T, Isolated from Deep-Sea Sediment of the South China Sea.</title>
        <authorList>
            <person name="Zhang X.-Y."/>
            <person name="Zhang Y.-J."/>
            <person name="Qin Q.-L."/>
            <person name="Xie B.-B."/>
            <person name="Chen X.-L."/>
            <person name="Zhou B.-C."/>
            <person name="Zhang Y.-Z."/>
        </authorList>
    </citation>
    <scope>NUCLEOTIDE SEQUENCE [LARGE SCALE GENOMIC DNA]</scope>
    <source>
        <strain evidence="3 4">E407-8</strain>
    </source>
</reference>
<dbReference type="GO" id="GO:0016491">
    <property type="term" value="F:oxidoreductase activity"/>
    <property type="evidence" value="ECO:0007669"/>
    <property type="project" value="UniProtKB-KW"/>
</dbReference>
<dbReference type="Gene3D" id="3.30.9.10">
    <property type="entry name" value="D-Amino Acid Oxidase, subunit A, domain 2"/>
    <property type="match status" value="1"/>
</dbReference>
<dbReference type="EMBL" id="BAFK01000011">
    <property type="protein sequence ID" value="GAB59218.1"/>
    <property type="molecule type" value="Genomic_DNA"/>
</dbReference>
<dbReference type="InterPro" id="IPR006076">
    <property type="entry name" value="FAD-dep_OxRdtase"/>
</dbReference>
<feature type="domain" description="FAD dependent oxidoreductase" evidence="2">
    <location>
        <begin position="44"/>
        <end position="405"/>
    </location>
</feature>
<accession>I1DYU0</accession>
<evidence type="ECO:0000313" key="4">
    <source>
        <dbReference type="Proteomes" id="UP000004374"/>
    </source>
</evidence>
<evidence type="ECO:0000313" key="3">
    <source>
        <dbReference type="EMBL" id="GAB59218.1"/>
    </source>
</evidence>
<keyword evidence="1 3" id="KW-0560">Oxidoreductase</keyword>
<dbReference type="Gene3D" id="3.50.50.60">
    <property type="entry name" value="FAD/NAD(P)-binding domain"/>
    <property type="match status" value="1"/>
</dbReference>
<dbReference type="AlphaFoldDB" id="I1DYU0"/>
<organism evidence="3 4">
    <name type="scientific">Rheinheimera nanhaiensis E407-8</name>
    <dbReference type="NCBI Taxonomy" id="562729"/>
    <lineage>
        <taxon>Bacteria</taxon>
        <taxon>Pseudomonadati</taxon>
        <taxon>Pseudomonadota</taxon>
        <taxon>Gammaproteobacteria</taxon>
        <taxon>Chromatiales</taxon>
        <taxon>Chromatiaceae</taxon>
        <taxon>Rheinheimera</taxon>
    </lineage>
</organism>
<dbReference type="EC" id="1.4.3.-" evidence="3"/>